<keyword evidence="2" id="KW-0540">Nuclease</keyword>
<comment type="caution">
    <text evidence="2">The sequence shown here is derived from an EMBL/GenBank/DDBJ whole genome shotgun (WGS) entry which is preliminary data.</text>
</comment>
<dbReference type="Proteomes" id="UP000813349">
    <property type="component" value="Unassembled WGS sequence"/>
</dbReference>
<dbReference type="Pfam" id="PF13391">
    <property type="entry name" value="HNH_2"/>
    <property type="match status" value="1"/>
</dbReference>
<dbReference type="CDD" id="cd00085">
    <property type="entry name" value="HNHc"/>
    <property type="match status" value="1"/>
</dbReference>
<organism evidence="2 3">
    <name type="scientific">Enterobacter roggenkampii</name>
    <dbReference type="NCBI Taxonomy" id="1812935"/>
    <lineage>
        <taxon>Bacteria</taxon>
        <taxon>Pseudomonadati</taxon>
        <taxon>Pseudomonadota</taxon>
        <taxon>Gammaproteobacteria</taxon>
        <taxon>Enterobacterales</taxon>
        <taxon>Enterobacteriaceae</taxon>
        <taxon>Enterobacter</taxon>
        <taxon>Enterobacter cloacae complex</taxon>
    </lineage>
</organism>
<reference evidence="2 3" key="1">
    <citation type="journal article" date="2021" name="Clin. Infect. Dis.">
        <title>Rapid development of cefiderocol resistance in carbapenem-resistant Enterobacter cloacae during therapy is associated with heterogeneous mutations in the catecholate siderophore receptor cira.</title>
        <authorList>
            <person name="Klein S."/>
            <person name="Boutin S."/>
            <person name="Kocer K."/>
            <person name="Fiedler M.O."/>
            <person name="Storzinger D."/>
            <person name="Weigand M.A."/>
            <person name="Tan B."/>
            <person name="Richter D."/>
            <person name="Rupp C."/>
            <person name="Mieth M."/>
            <person name="Mehrabi A."/>
            <person name="Hackert T."/>
            <person name="Zimmermann S."/>
            <person name="Heeg K."/>
            <person name="Nurjadi D."/>
        </authorList>
    </citation>
    <scope>NUCLEOTIDE SEQUENCE [LARGE SCALE GENOMIC DNA]</scope>
    <source>
        <strain evidence="2 3">BK34275</strain>
    </source>
</reference>
<sequence>MSGTINNSAIKRLYGLSAGRCNICKVLLLEESVHIGEMAHIIAKSSNGTRGDISNANDNSYENLILLCANDHTRVDQDPFNFTVERLHQIKNEHESYIVNVTDFNKLTEKRRSSDVIFLNSYFRFTPFERSRSLVDTLPNSFHIHLLSFGDMFDCILLDLPASYPLNDSYLQEKFNNFILAYHGIYDCLREQIPTFNDLRIEVFLGANDNGYCHFNCHGLPYDVANEKENILIQRKFIFLQAFNDLLQYIRTYYQEVEISSNYF</sequence>
<dbReference type="GO" id="GO:0004519">
    <property type="term" value="F:endonuclease activity"/>
    <property type="evidence" value="ECO:0007669"/>
    <property type="project" value="UniProtKB-KW"/>
</dbReference>
<name>A0ABD4R0C8_9ENTR</name>
<evidence type="ECO:0000259" key="1">
    <source>
        <dbReference type="Pfam" id="PF13391"/>
    </source>
</evidence>
<dbReference type="AlphaFoldDB" id="A0ABD4R0C8"/>
<dbReference type="EMBL" id="JAFKCP010000001">
    <property type="protein sequence ID" value="MBU3765075.1"/>
    <property type="molecule type" value="Genomic_DNA"/>
</dbReference>
<protein>
    <submittedName>
        <fullName evidence="2">HNH endonuclease</fullName>
    </submittedName>
</protein>
<dbReference type="RefSeq" id="WP_071788971.1">
    <property type="nucleotide sequence ID" value="NZ_CP058637.1"/>
</dbReference>
<proteinExistence type="predicted"/>
<gene>
    <name evidence="2" type="ORF">J0A64_00385</name>
</gene>
<evidence type="ECO:0000313" key="2">
    <source>
        <dbReference type="EMBL" id="MBU3765075.1"/>
    </source>
</evidence>
<keyword evidence="2" id="KW-0378">Hydrolase</keyword>
<feature type="domain" description="HNH nuclease" evidence="1">
    <location>
        <begin position="21"/>
        <end position="77"/>
    </location>
</feature>
<keyword evidence="2" id="KW-0255">Endonuclease</keyword>
<accession>A0ABD4R0C8</accession>
<evidence type="ECO:0000313" key="3">
    <source>
        <dbReference type="Proteomes" id="UP000813349"/>
    </source>
</evidence>
<dbReference type="InterPro" id="IPR003615">
    <property type="entry name" value="HNH_nuc"/>
</dbReference>